<dbReference type="InterPro" id="IPR004203">
    <property type="entry name" value="Cyt_c_oxidase_su4_fam"/>
</dbReference>
<dbReference type="CDD" id="cd00922">
    <property type="entry name" value="Cyt_c_Oxidase_IV"/>
    <property type="match status" value="1"/>
</dbReference>
<protein>
    <recommendedName>
        <fullName evidence="11">Cytochrome c oxidase polypeptide V</fullName>
    </recommendedName>
</protein>
<keyword evidence="5" id="KW-0999">Mitochondrion inner membrane</keyword>
<evidence type="ECO:0000256" key="11">
    <source>
        <dbReference type="ARBA" id="ARBA00081365"/>
    </source>
</evidence>
<comment type="pathway">
    <text evidence="2">Energy metabolism; oxidative phosphorylation.</text>
</comment>
<keyword evidence="6" id="KW-0809">Transit peptide</keyword>
<evidence type="ECO:0000313" key="14">
    <source>
        <dbReference type="EMBL" id="RPA84710.1"/>
    </source>
</evidence>
<keyword evidence="9" id="KW-0496">Mitochondrion</keyword>
<dbReference type="GO" id="GO:0045277">
    <property type="term" value="C:respiratory chain complex IV"/>
    <property type="evidence" value="ECO:0007669"/>
    <property type="project" value="InterPro"/>
</dbReference>
<dbReference type="EMBL" id="ML119657">
    <property type="protein sequence ID" value="RPA84710.1"/>
    <property type="molecule type" value="Genomic_DNA"/>
</dbReference>
<evidence type="ECO:0000256" key="7">
    <source>
        <dbReference type="ARBA" id="ARBA00022989"/>
    </source>
</evidence>
<dbReference type="PANTHER" id="PTHR10707">
    <property type="entry name" value="CYTOCHROME C OXIDASE SUBUNIT IV"/>
    <property type="match status" value="1"/>
</dbReference>
<keyword evidence="15" id="KW-1185">Reference proteome</keyword>
<feature type="region of interest" description="Disordered" evidence="12">
    <location>
        <begin position="146"/>
        <end position="166"/>
    </location>
</feature>
<evidence type="ECO:0000256" key="5">
    <source>
        <dbReference type="ARBA" id="ARBA00022792"/>
    </source>
</evidence>
<evidence type="ECO:0000256" key="1">
    <source>
        <dbReference type="ARBA" id="ARBA00004434"/>
    </source>
</evidence>
<evidence type="ECO:0000256" key="6">
    <source>
        <dbReference type="ARBA" id="ARBA00022946"/>
    </source>
</evidence>
<evidence type="ECO:0000256" key="2">
    <source>
        <dbReference type="ARBA" id="ARBA00004673"/>
    </source>
</evidence>
<proteinExistence type="inferred from homology"/>
<dbReference type="GO" id="GO:0005743">
    <property type="term" value="C:mitochondrial inner membrane"/>
    <property type="evidence" value="ECO:0007669"/>
    <property type="project" value="UniProtKB-SubCell"/>
</dbReference>
<reference evidence="14 15" key="1">
    <citation type="journal article" date="2018" name="Nat. Ecol. Evol.">
        <title>Pezizomycetes genomes reveal the molecular basis of ectomycorrhizal truffle lifestyle.</title>
        <authorList>
            <person name="Murat C."/>
            <person name="Payen T."/>
            <person name="Noel B."/>
            <person name="Kuo A."/>
            <person name="Morin E."/>
            <person name="Chen J."/>
            <person name="Kohler A."/>
            <person name="Krizsan K."/>
            <person name="Balestrini R."/>
            <person name="Da Silva C."/>
            <person name="Montanini B."/>
            <person name="Hainaut M."/>
            <person name="Levati E."/>
            <person name="Barry K.W."/>
            <person name="Belfiori B."/>
            <person name="Cichocki N."/>
            <person name="Clum A."/>
            <person name="Dockter R.B."/>
            <person name="Fauchery L."/>
            <person name="Guy J."/>
            <person name="Iotti M."/>
            <person name="Le Tacon F."/>
            <person name="Lindquist E.A."/>
            <person name="Lipzen A."/>
            <person name="Malagnac F."/>
            <person name="Mello A."/>
            <person name="Molinier V."/>
            <person name="Miyauchi S."/>
            <person name="Poulain J."/>
            <person name="Riccioni C."/>
            <person name="Rubini A."/>
            <person name="Sitrit Y."/>
            <person name="Splivallo R."/>
            <person name="Traeger S."/>
            <person name="Wang M."/>
            <person name="Zifcakova L."/>
            <person name="Wipf D."/>
            <person name="Zambonelli A."/>
            <person name="Paolocci F."/>
            <person name="Nowrousian M."/>
            <person name="Ottonello S."/>
            <person name="Baldrian P."/>
            <person name="Spatafora J.W."/>
            <person name="Henrissat B."/>
            <person name="Nagy L.G."/>
            <person name="Aury J.M."/>
            <person name="Wincker P."/>
            <person name="Grigoriev I.V."/>
            <person name="Bonfante P."/>
            <person name="Martin F.M."/>
        </authorList>
    </citation>
    <scope>NUCLEOTIDE SEQUENCE [LARGE SCALE GENOMIC DNA]</scope>
    <source>
        <strain evidence="14 15">RN42</strain>
    </source>
</reference>
<keyword evidence="8" id="KW-0560">Oxidoreductase</keyword>
<dbReference type="InterPro" id="IPR036639">
    <property type="entry name" value="Cyt_c_oxidase_su4_sf"/>
</dbReference>
<dbReference type="Pfam" id="PF02936">
    <property type="entry name" value="COX4"/>
    <property type="match status" value="1"/>
</dbReference>
<dbReference type="PANTHER" id="PTHR10707:SF10">
    <property type="entry name" value="CYTOCHROME C OXIDASE SUBUNIT 4"/>
    <property type="match status" value="1"/>
</dbReference>
<comment type="similarity">
    <text evidence="3">Belongs to the cytochrome c oxidase IV family.</text>
</comment>
<dbReference type="FunFam" id="1.10.442.10:FF:000002">
    <property type="entry name" value="Cytochrome c oxidase subunit V"/>
    <property type="match status" value="1"/>
</dbReference>
<evidence type="ECO:0000256" key="13">
    <source>
        <dbReference type="SAM" id="Phobius"/>
    </source>
</evidence>
<sequence length="166" mass="18452">MFRSSIVRASRSVAPRVQCRAASTHPLSNPTLIDVEKRWESMPPQEQAELWMSLRDRMKGSWAELTPMEKKASYWIAFGPHGPRALPPPGEGKKVFLGTVIGVVASFVLFLGIRQLGRPLPSTMTREWEEATNEYLKEQKVEPITGISSEGYSGPGYVQSPPAAQK</sequence>
<evidence type="ECO:0000256" key="8">
    <source>
        <dbReference type="ARBA" id="ARBA00023002"/>
    </source>
</evidence>
<dbReference type="STRING" id="1160509.A0A3N4IKP6"/>
<dbReference type="Proteomes" id="UP000275078">
    <property type="component" value="Unassembled WGS sequence"/>
</dbReference>
<evidence type="ECO:0000313" key="15">
    <source>
        <dbReference type="Proteomes" id="UP000275078"/>
    </source>
</evidence>
<organism evidence="14 15">
    <name type="scientific">Ascobolus immersus RN42</name>
    <dbReference type="NCBI Taxonomy" id="1160509"/>
    <lineage>
        <taxon>Eukaryota</taxon>
        <taxon>Fungi</taxon>
        <taxon>Dikarya</taxon>
        <taxon>Ascomycota</taxon>
        <taxon>Pezizomycotina</taxon>
        <taxon>Pezizomycetes</taxon>
        <taxon>Pezizales</taxon>
        <taxon>Ascobolaceae</taxon>
        <taxon>Ascobolus</taxon>
    </lineage>
</organism>
<feature type="transmembrane region" description="Helical" evidence="13">
    <location>
        <begin position="95"/>
        <end position="113"/>
    </location>
</feature>
<gene>
    <name evidence="14" type="ORF">BJ508DRAFT_205849</name>
</gene>
<evidence type="ECO:0000256" key="4">
    <source>
        <dbReference type="ARBA" id="ARBA00022692"/>
    </source>
</evidence>
<evidence type="ECO:0000256" key="10">
    <source>
        <dbReference type="ARBA" id="ARBA00023136"/>
    </source>
</evidence>
<keyword evidence="7 13" id="KW-1133">Transmembrane helix</keyword>
<dbReference type="GO" id="GO:0006123">
    <property type="term" value="P:mitochondrial electron transport, cytochrome c to oxygen"/>
    <property type="evidence" value="ECO:0007669"/>
    <property type="project" value="InterPro"/>
</dbReference>
<dbReference type="GO" id="GO:0016491">
    <property type="term" value="F:oxidoreductase activity"/>
    <property type="evidence" value="ECO:0007669"/>
    <property type="project" value="UniProtKB-KW"/>
</dbReference>
<dbReference type="SUPFAM" id="SSF81406">
    <property type="entry name" value="Mitochondrial cytochrome c oxidase subunit IV"/>
    <property type="match status" value="1"/>
</dbReference>
<dbReference type="Gene3D" id="1.10.442.10">
    <property type="entry name" value="Cytochrome c oxidase subunit IV"/>
    <property type="match status" value="1"/>
</dbReference>
<comment type="subcellular location">
    <subcellularLocation>
        <location evidence="1">Mitochondrion inner membrane</location>
        <topology evidence="1">Single-pass membrane protein</topology>
    </subcellularLocation>
</comment>
<name>A0A3N4IKP6_ASCIM</name>
<dbReference type="OrthoDB" id="186013at2759"/>
<dbReference type="AlphaFoldDB" id="A0A3N4IKP6"/>
<evidence type="ECO:0000256" key="9">
    <source>
        <dbReference type="ARBA" id="ARBA00023128"/>
    </source>
</evidence>
<evidence type="ECO:0000256" key="12">
    <source>
        <dbReference type="SAM" id="MobiDB-lite"/>
    </source>
</evidence>
<keyword evidence="4 13" id="KW-0812">Transmembrane</keyword>
<evidence type="ECO:0000256" key="3">
    <source>
        <dbReference type="ARBA" id="ARBA00008135"/>
    </source>
</evidence>
<keyword evidence="10 13" id="KW-0472">Membrane</keyword>
<accession>A0A3N4IKP6</accession>